<accession>A0A1F5PKC9</accession>
<dbReference type="AlphaFoldDB" id="A0A1F5PKC9"/>
<sequence length="74" mass="7994">MTADTAHQLKPGTKFLAEGYNNGTSICRFRQALPATVISVDPEGITAVLVGEGWSTRHVPFDLAHQIAEKITSK</sequence>
<dbReference type="EMBL" id="MFEY01000007">
    <property type="protein sequence ID" value="OGE90150.1"/>
    <property type="molecule type" value="Genomic_DNA"/>
</dbReference>
<reference evidence="1 2" key="1">
    <citation type="journal article" date="2016" name="Nat. Commun.">
        <title>Thousands of microbial genomes shed light on interconnected biogeochemical processes in an aquifer system.</title>
        <authorList>
            <person name="Anantharaman K."/>
            <person name="Brown C.T."/>
            <person name="Hug L.A."/>
            <person name="Sharon I."/>
            <person name="Castelle C.J."/>
            <person name="Probst A.J."/>
            <person name="Thomas B.C."/>
            <person name="Singh A."/>
            <person name="Wilkins M.J."/>
            <person name="Karaoz U."/>
            <person name="Brodie E.L."/>
            <person name="Williams K.H."/>
            <person name="Hubbard S.S."/>
            <person name="Banfield J.F."/>
        </authorList>
    </citation>
    <scope>NUCLEOTIDE SEQUENCE [LARGE SCALE GENOMIC DNA]</scope>
</reference>
<proteinExistence type="predicted"/>
<gene>
    <name evidence="1" type="ORF">A3E29_03530</name>
</gene>
<name>A0A1F5PKC9_9BACT</name>
<comment type="caution">
    <text evidence="1">The sequence shown here is derived from an EMBL/GenBank/DDBJ whole genome shotgun (WGS) entry which is preliminary data.</text>
</comment>
<evidence type="ECO:0000313" key="2">
    <source>
        <dbReference type="Proteomes" id="UP000177682"/>
    </source>
</evidence>
<dbReference type="Proteomes" id="UP000177682">
    <property type="component" value="Unassembled WGS sequence"/>
</dbReference>
<evidence type="ECO:0000313" key="1">
    <source>
        <dbReference type="EMBL" id="OGE90150.1"/>
    </source>
</evidence>
<organism evidence="1 2">
    <name type="scientific">Candidatus Doudnabacteria bacterium RIFCSPHIGHO2_12_FULL_48_16</name>
    <dbReference type="NCBI Taxonomy" id="1817838"/>
    <lineage>
        <taxon>Bacteria</taxon>
        <taxon>Candidatus Doudnaibacteriota</taxon>
    </lineage>
</organism>
<protein>
    <submittedName>
        <fullName evidence="1">Uncharacterized protein</fullName>
    </submittedName>
</protein>